<dbReference type="Proteomes" id="UP001479436">
    <property type="component" value="Unassembled WGS sequence"/>
</dbReference>
<evidence type="ECO:0000313" key="3">
    <source>
        <dbReference type="EMBL" id="KAK9760731.1"/>
    </source>
</evidence>
<dbReference type="EMBL" id="JASJQH010001849">
    <property type="protein sequence ID" value="KAK9760731.1"/>
    <property type="molecule type" value="Genomic_DNA"/>
</dbReference>
<dbReference type="Gene3D" id="3.10.350.10">
    <property type="entry name" value="LysM domain"/>
    <property type="match status" value="1"/>
</dbReference>
<dbReference type="InterPro" id="IPR018392">
    <property type="entry name" value="LysM"/>
</dbReference>
<organism evidence="3 4">
    <name type="scientific">Basidiobolus ranarum</name>
    <dbReference type="NCBI Taxonomy" id="34480"/>
    <lineage>
        <taxon>Eukaryota</taxon>
        <taxon>Fungi</taxon>
        <taxon>Fungi incertae sedis</taxon>
        <taxon>Zoopagomycota</taxon>
        <taxon>Entomophthoromycotina</taxon>
        <taxon>Basidiobolomycetes</taxon>
        <taxon>Basidiobolales</taxon>
        <taxon>Basidiobolaceae</taxon>
        <taxon>Basidiobolus</taxon>
    </lineage>
</organism>
<name>A0ABR2WGT1_9FUNG</name>
<evidence type="ECO:0000259" key="2">
    <source>
        <dbReference type="PROSITE" id="PS51782"/>
    </source>
</evidence>
<dbReference type="InterPro" id="IPR036779">
    <property type="entry name" value="LysM_dom_sf"/>
</dbReference>
<sequence length="285" mass="32488">MMCAAVTLPASYFSHDLVNDSEFQGFMEPGVLEHQPFQPNTFQPSYFAPAKTEHRPLRRQNTIEALTDPLLNSSFPFVPIRREKTQDDIASEIEDALSSHFSSSSSLPLDILEKRVIVHRIKNTDTLAGIALLYGVTTDGLKRINKLWSDNLHLRRSLYIPLEIVNYQEVYLRLKSLEATESNYKTKDPDWDNATFTTSSKLPVVEIVSVPEAELKFFSVSQNDPQEINSPPSTEFIQEDIPSLKEIFGVSKLIKFAQKIKHRKRSHASQSKTKTNLELRENLKP</sequence>
<dbReference type="PANTHER" id="PTHR20932:SF8">
    <property type="entry name" value="LD22649P"/>
    <property type="match status" value="1"/>
</dbReference>
<evidence type="ECO:0000256" key="1">
    <source>
        <dbReference type="SAM" id="MobiDB-lite"/>
    </source>
</evidence>
<dbReference type="InterPro" id="IPR045030">
    <property type="entry name" value="LYSM1-4"/>
</dbReference>
<accession>A0ABR2WGT1</accession>
<dbReference type="SUPFAM" id="SSF54106">
    <property type="entry name" value="LysM domain"/>
    <property type="match status" value="1"/>
</dbReference>
<dbReference type="CDD" id="cd00118">
    <property type="entry name" value="LysM"/>
    <property type="match status" value="1"/>
</dbReference>
<comment type="caution">
    <text evidence="3">The sequence shown here is derived from an EMBL/GenBank/DDBJ whole genome shotgun (WGS) entry which is preliminary data.</text>
</comment>
<feature type="compositionally biased region" description="Basic and acidic residues" evidence="1">
    <location>
        <begin position="275"/>
        <end position="285"/>
    </location>
</feature>
<keyword evidence="4" id="KW-1185">Reference proteome</keyword>
<gene>
    <name evidence="3" type="ORF">K7432_014932</name>
</gene>
<reference evidence="3 4" key="1">
    <citation type="submission" date="2023-04" db="EMBL/GenBank/DDBJ databases">
        <title>Genome of Basidiobolus ranarum AG-B5.</title>
        <authorList>
            <person name="Stajich J.E."/>
            <person name="Carter-House D."/>
            <person name="Gryganskyi A."/>
        </authorList>
    </citation>
    <scope>NUCLEOTIDE SEQUENCE [LARGE SCALE GENOMIC DNA]</scope>
    <source>
        <strain evidence="3 4">AG-B5</strain>
    </source>
</reference>
<dbReference type="PANTHER" id="PTHR20932">
    <property type="entry name" value="LYSM AND PUTATIVE PEPTIDOGLYCAN-BINDING DOMAIN-CONTAINING PROTEIN"/>
    <property type="match status" value="1"/>
</dbReference>
<feature type="region of interest" description="Disordered" evidence="1">
    <location>
        <begin position="264"/>
        <end position="285"/>
    </location>
</feature>
<proteinExistence type="predicted"/>
<dbReference type="PROSITE" id="PS51782">
    <property type="entry name" value="LYSM"/>
    <property type="match status" value="1"/>
</dbReference>
<protein>
    <recommendedName>
        <fullName evidence="2">LysM domain-containing protein</fullName>
    </recommendedName>
</protein>
<evidence type="ECO:0000313" key="4">
    <source>
        <dbReference type="Proteomes" id="UP001479436"/>
    </source>
</evidence>
<dbReference type="SMART" id="SM00257">
    <property type="entry name" value="LysM"/>
    <property type="match status" value="1"/>
</dbReference>
<feature type="domain" description="LysM" evidence="2">
    <location>
        <begin position="117"/>
        <end position="160"/>
    </location>
</feature>
<dbReference type="Pfam" id="PF01476">
    <property type="entry name" value="LysM"/>
    <property type="match status" value="1"/>
</dbReference>